<dbReference type="EMBL" id="JBBPBN010000016">
    <property type="protein sequence ID" value="KAK9020493.1"/>
    <property type="molecule type" value="Genomic_DNA"/>
</dbReference>
<evidence type="ECO:0000313" key="3">
    <source>
        <dbReference type="Proteomes" id="UP001396334"/>
    </source>
</evidence>
<sequence length="423" mass="46109">MLSSNNADVSKVNPKIATDGILDTSLSTGLIGQPPENKGEPFMALDWSVSNPVIDTSMDNSIGVGSNIQTHTVDVVDHVNLPTDVNMEGDNGCDWNDLKDDDVIMVVDLGVLVENRKVSFKDWRIRLLSIFWAALSNIRRRILDLCGNLRYVGGTPPSTLTGLGRFATLAIDDGSRDAVRSSTGENQEIRSGVDKNTLPAPNLTSFHVGELRNNCKVRGTTGRVGNGAEGLTTTLPAKELGSVTVLLDSNKNIVVKVVDRCRLDDFLPLIERKEGGKKLTSPFRVQHLSKVKGDARLDTWVLVVDTVTKGVVVDGSGSVVHIDLGENGGDSDVSKLAQEATRSWNVEVFGSIGKRKRHLMTHIEGIERAMEFSVCDRLKDLECFNRKKTYGFSDCGVNGFKIEIVIQSTIIGLLKLDNNIIII</sequence>
<reference evidence="2 3" key="1">
    <citation type="journal article" date="2024" name="G3 (Bethesda)">
        <title>Genome assembly of Hibiscus sabdariffa L. provides insights into metabolisms of medicinal natural products.</title>
        <authorList>
            <person name="Kim T."/>
        </authorList>
    </citation>
    <scope>NUCLEOTIDE SEQUENCE [LARGE SCALE GENOMIC DNA]</scope>
    <source>
        <strain evidence="2">TK-2024</strain>
        <tissue evidence="2">Old leaves</tissue>
    </source>
</reference>
<evidence type="ECO:0000313" key="2">
    <source>
        <dbReference type="EMBL" id="KAK9020493.1"/>
    </source>
</evidence>
<name>A0ABR2S5H2_9ROSI</name>
<feature type="region of interest" description="Disordered" evidence="1">
    <location>
        <begin position="177"/>
        <end position="196"/>
    </location>
</feature>
<accession>A0ABR2S5H2</accession>
<dbReference type="Proteomes" id="UP001396334">
    <property type="component" value="Unassembled WGS sequence"/>
</dbReference>
<evidence type="ECO:0000256" key="1">
    <source>
        <dbReference type="SAM" id="MobiDB-lite"/>
    </source>
</evidence>
<keyword evidence="3" id="KW-1185">Reference proteome</keyword>
<organism evidence="2 3">
    <name type="scientific">Hibiscus sabdariffa</name>
    <name type="common">roselle</name>
    <dbReference type="NCBI Taxonomy" id="183260"/>
    <lineage>
        <taxon>Eukaryota</taxon>
        <taxon>Viridiplantae</taxon>
        <taxon>Streptophyta</taxon>
        <taxon>Embryophyta</taxon>
        <taxon>Tracheophyta</taxon>
        <taxon>Spermatophyta</taxon>
        <taxon>Magnoliopsida</taxon>
        <taxon>eudicotyledons</taxon>
        <taxon>Gunneridae</taxon>
        <taxon>Pentapetalae</taxon>
        <taxon>rosids</taxon>
        <taxon>malvids</taxon>
        <taxon>Malvales</taxon>
        <taxon>Malvaceae</taxon>
        <taxon>Malvoideae</taxon>
        <taxon>Hibiscus</taxon>
    </lineage>
</organism>
<comment type="caution">
    <text evidence="2">The sequence shown here is derived from an EMBL/GenBank/DDBJ whole genome shotgun (WGS) entry which is preliminary data.</text>
</comment>
<gene>
    <name evidence="2" type="ORF">V6N11_010516</name>
</gene>
<protein>
    <submittedName>
        <fullName evidence="2">Uncharacterized protein</fullName>
    </submittedName>
</protein>
<proteinExistence type="predicted"/>